<dbReference type="GO" id="GO:0046688">
    <property type="term" value="P:response to copper ion"/>
    <property type="evidence" value="ECO:0007669"/>
    <property type="project" value="InterPro"/>
</dbReference>
<evidence type="ECO:0000259" key="8">
    <source>
        <dbReference type="Pfam" id="PF04234"/>
    </source>
</evidence>
<dbReference type="PANTHER" id="PTHR34820:SF4">
    <property type="entry name" value="INNER MEMBRANE PROTEIN YEBZ"/>
    <property type="match status" value="1"/>
</dbReference>
<dbReference type="GO" id="GO:0042597">
    <property type="term" value="C:periplasmic space"/>
    <property type="evidence" value="ECO:0007669"/>
    <property type="project" value="InterPro"/>
</dbReference>
<evidence type="ECO:0000256" key="1">
    <source>
        <dbReference type="ARBA" id="ARBA00004196"/>
    </source>
</evidence>
<evidence type="ECO:0000256" key="2">
    <source>
        <dbReference type="ARBA" id="ARBA00022723"/>
    </source>
</evidence>
<dbReference type="PANTHER" id="PTHR34820">
    <property type="entry name" value="INNER MEMBRANE PROTEIN YEBZ"/>
    <property type="match status" value="1"/>
</dbReference>
<dbReference type="InterPro" id="IPR014755">
    <property type="entry name" value="Cu-Rt/internalin_Ig-like"/>
</dbReference>
<dbReference type="GO" id="GO:0030313">
    <property type="term" value="C:cell envelope"/>
    <property type="evidence" value="ECO:0007669"/>
    <property type="project" value="UniProtKB-SubCell"/>
</dbReference>
<evidence type="ECO:0000256" key="3">
    <source>
        <dbReference type="ARBA" id="ARBA00022729"/>
    </source>
</evidence>
<proteinExistence type="predicted"/>
<dbReference type="Gene3D" id="2.60.40.1220">
    <property type="match status" value="1"/>
</dbReference>
<accession>A0A7K3MCJ0</accession>
<evidence type="ECO:0000256" key="4">
    <source>
        <dbReference type="ARBA" id="ARBA00023008"/>
    </source>
</evidence>
<keyword evidence="3 7" id="KW-0732">Signal</keyword>
<evidence type="ECO:0000256" key="5">
    <source>
        <dbReference type="SAM" id="MobiDB-lite"/>
    </source>
</evidence>
<feature type="domain" description="CopC" evidence="8">
    <location>
        <begin position="43"/>
        <end position="134"/>
    </location>
</feature>
<dbReference type="InterPro" id="IPR014756">
    <property type="entry name" value="Ig_E-set"/>
</dbReference>
<feature type="compositionally biased region" description="Acidic residues" evidence="5">
    <location>
        <begin position="149"/>
        <end position="166"/>
    </location>
</feature>
<dbReference type="GO" id="GO:0005507">
    <property type="term" value="F:copper ion binding"/>
    <property type="evidence" value="ECO:0007669"/>
    <property type="project" value="InterPro"/>
</dbReference>
<evidence type="ECO:0000256" key="7">
    <source>
        <dbReference type="SAM" id="SignalP"/>
    </source>
</evidence>
<keyword evidence="6" id="KW-0812">Transmembrane</keyword>
<protein>
    <submittedName>
        <fullName evidence="9">Copper resistance protein CopC</fullName>
    </submittedName>
</protein>
<organism evidence="9 10">
    <name type="scientific">Phytoactinopolyspora mesophila</name>
    <dbReference type="NCBI Taxonomy" id="2650750"/>
    <lineage>
        <taxon>Bacteria</taxon>
        <taxon>Bacillati</taxon>
        <taxon>Actinomycetota</taxon>
        <taxon>Actinomycetes</taxon>
        <taxon>Jiangellales</taxon>
        <taxon>Jiangellaceae</taxon>
        <taxon>Phytoactinopolyspora</taxon>
    </lineage>
</organism>
<dbReference type="Proteomes" id="UP000460435">
    <property type="component" value="Unassembled WGS sequence"/>
</dbReference>
<dbReference type="SUPFAM" id="SSF81296">
    <property type="entry name" value="E set domains"/>
    <property type="match status" value="1"/>
</dbReference>
<feature type="region of interest" description="Disordered" evidence="5">
    <location>
        <begin position="142"/>
        <end position="170"/>
    </location>
</feature>
<keyword evidence="10" id="KW-1185">Reference proteome</keyword>
<dbReference type="AlphaFoldDB" id="A0A7K3MCJ0"/>
<dbReference type="GO" id="GO:0005886">
    <property type="term" value="C:plasma membrane"/>
    <property type="evidence" value="ECO:0007669"/>
    <property type="project" value="TreeGrafter"/>
</dbReference>
<keyword evidence="6" id="KW-1133">Transmembrane helix</keyword>
<gene>
    <name evidence="9" type="ORF">F7O44_26805</name>
</gene>
<dbReference type="RefSeq" id="WP_162453396.1">
    <property type="nucleotide sequence ID" value="NZ_WLZY01000013.1"/>
</dbReference>
<sequence length="217" mass="22660">MITSCRTRARPHSARTTRARIGAAVAGALAGSVLIAAPQASAHNALIDTSPDDGSTVSTQPGTVELVYDQFVQDQFTQVAVLDADENPYHAGEPEVDHNTVTQAVEDLPDGEYTVSYRVISADGHPVSGTFTFTMAAGDSDEAVAPANNDDDTAVDEEAGADEAEPETTGGISPLVSVVVIVAVVTAVAAYFIRHRRGRRETADPARNGGAPDSQRD</sequence>
<feature type="transmembrane region" description="Helical" evidence="6">
    <location>
        <begin position="175"/>
        <end position="193"/>
    </location>
</feature>
<comment type="subcellular location">
    <subcellularLocation>
        <location evidence="1">Cell envelope</location>
    </subcellularLocation>
</comment>
<keyword evidence="2" id="KW-0479">Metal-binding</keyword>
<dbReference type="EMBL" id="WLZY01000013">
    <property type="protein sequence ID" value="NDL60692.1"/>
    <property type="molecule type" value="Genomic_DNA"/>
</dbReference>
<feature type="chain" id="PRO_5029796350" evidence="7">
    <location>
        <begin position="43"/>
        <end position="217"/>
    </location>
</feature>
<keyword evidence="6" id="KW-0472">Membrane</keyword>
<evidence type="ECO:0000256" key="6">
    <source>
        <dbReference type="SAM" id="Phobius"/>
    </source>
</evidence>
<dbReference type="InterPro" id="IPR032694">
    <property type="entry name" value="CopC/D"/>
</dbReference>
<evidence type="ECO:0000313" key="9">
    <source>
        <dbReference type="EMBL" id="NDL60692.1"/>
    </source>
</evidence>
<feature type="signal peptide" evidence="7">
    <location>
        <begin position="1"/>
        <end position="42"/>
    </location>
</feature>
<reference evidence="9 10" key="1">
    <citation type="submission" date="2019-11" db="EMBL/GenBank/DDBJ databases">
        <authorList>
            <person name="Li X.-J."/>
            <person name="Feng X.-M."/>
        </authorList>
    </citation>
    <scope>NUCLEOTIDE SEQUENCE [LARGE SCALE GENOMIC DNA]</scope>
    <source>
        <strain evidence="9 10">XMNu-373</strain>
    </source>
</reference>
<dbReference type="Pfam" id="PF04234">
    <property type="entry name" value="CopC"/>
    <property type="match status" value="1"/>
</dbReference>
<evidence type="ECO:0000313" key="10">
    <source>
        <dbReference type="Proteomes" id="UP000460435"/>
    </source>
</evidence>
<dbReference type="InterPro" id="IPR007348">
    <property type="entry name" value="CopC_dom"/>
</dbReference>
<dbReference type="GO" id="GO:0006825">
    <property type="term" value="P:copper ion transport"/>
    <property type="evidence" value="ECO:0007669"/>
    <property type="project" value="InterPro"/>
</dbReference>
<name>A0A7K3MCJ0_9ACTN</name>
<keyword evidence="4" id="KW-0186">Copper</keyword>
<comment type="caution">
    <text evidence="9">The sequence shown here is derived from an EMBL/GenBank/DDBJ whole genome shotgun (WGS) entry which is preliminary data.</text>
</comment>